<feature type="region of interest" description="Disordered" evidence="1">
    <location>
        <begin position="291"/>
        <end position="321"/>
    </location>
</feature>
<name>A0A3N4M3V9_9PEZI</name>
<reference evidence="2 3" key="1">
    <citation type="journal article" date="2018" name="Nat. Ecol. Evol.">
        <title>Pezizomycetes genomes reveal the molecular basis of ectomycorrhizal truffle lifestyle.</title>
        <authorList>
            <person name="Murat C."/>
            <person name="Payen T."/>
            <person name="Noel B."/>
            <person name="Kuo A."/>
            <person name="Morin E."/>
            <person name="Chen J."/>
            <person name="Kohler A."/>
            <person name="Krizsan K."/>
            <person name="Balestrini R."/>
            <person name="Da Silva C."/>
            <person name="Montanini B."/>
            <person name="Hainaut M."/>
            <person name="Levati E."/>
            <person name="Barry K.W."/>
            <person name="Belfiori B."/>
            <person name="Cichocki N."/>
            <person name="Clum A."/>
            <person name="Dockter R.B."/>
            <person name="Fauchery L."/>
            <person name="Guy J."/>
            <person name="Iotti M."/>
            <person name="Le Tacon F."/>
            <person name="Lindquist E.A."/>
            <person name="Lipzen A."/>
            <person name="Malagnac F."/>
            <person name="Mello A."/>
            <person name="Molinier V."/>
            <person name="Miyauchi S."/>
            <person name="Poulain J."/>
            <person name="Riccioni C."/>
            <person name="Rubini A."/>
            <person name="Sitrit Y."/>
            <person name="Splivallo R."/>
            <person name="Traeger S."/>
            <person name="Wang M."/>
            <person name="Zifcakova L."/>
            <person name="Wipf D."/>
            <person name="Zambonelli A."/>
            <person name="Paolocci F."/>
            <person name="Nowrousian M."/>
            <person name="Ottonello S."/>
            <person name="Baldrian P."/>
            <person name="Spatafora J.W."/>
            <person name="Henrissat B."/>
            <person name="Nagy L.G."/>
            <person name="Aury J.M."/>
            <person name="Wincker P."/>
            <person name="Grigoriev I.V."/>
            <person name="Bonfante P."/>
            <person name="Martin F.M."/>
        </authorList>
    </citation>
    <scope>NUCLEOTIDE SEQUENCE [LARGE SCALE GENOMIC DNA]</scope>
    <source>
        <strain evidence="2 3">ATCC MYA-4762</strain>
    </source>
</reference>
<sequence>MPKQSSANDRSLSDAQLIPHSSNIQKLLLKPSKTTLCEIAIDWLDNSQLGTPHPPPEGFGDDDEDRAGEQSVEDLKGVYEKMKAASSVTRKAVIERIVERDWNQGLNLWQIAQLECRCIADNAIVHKWTAGRLLLQGLADSEAALPRFQASSFVYNLQTIIKPMIRSHCHIFKYTELSLVIIRIQLHEAAGDVQAYAELPPSKRVIFCAFPENTPFIFWNTGVKDPLRAILLDSLAPAMSRPGQRFELKSTSLTAKSLSTMVHMRSSTRSSHALGAWSLYADDKIDKSPLDSGFDAMSGGNEGEDKESEDTMAEAERARSKRRKIAGGRFGTSGVDGDGRGIEKLEVTIRDKMPVLSGEGEAEDGNRSFRPTVTVTFEGSHVFAGIRKMVEVGLIDGLAMPSWMTGEDGVNVAVVKDRSVLKRADRWY</sequence>
<organism evidence="2 3">
    <name type="scientific">Terfezia boudieri ATCC MYA-4762</name>
    <dbReference type="NCBI Taxonomy" id="1051890"/>
    <lineage>
        <taxon>Eukaryota</taxon>
        <taxon>Fungi</taxon>
        <taxon>Dikarya</taxon>
        <taxon>Ascomycota</taxon>
        <taxon>Pezizomycotina</taxon>
        <taxon>Pezizomycetes</taxon>
        <taxon>Pezizales</taxon>
        <taxon>Pezizaceae</taxon>
        <taxon>Terfezia</taxon>
    </lineage>
</organism>
<keyword evidence="3" id="KW-1185">Reference proteome</keyword>
<dbReference type="Proteomes" id="UP000267821">
    <property type="component" value="Unassembled WGS sequence"/>
</dbReference>
<dbReference type="OrthoDB" id="6585699at2759"/>
<dbReference type="GO" id="GO:0007059">
    <property type="term" value="P:chromosome segregation"/>
    <property type="evidence" value="ECO:0007669"/>
    <property type="project" value="InterPro"/>
</dbReference>
<evidence type="ECO:0000313" key="2">
    <source>
        <dbReference type="EMBL" id="RPB28658.1"/>
    </source>
</evidence>
<evidence type="ECO:0000256" key="1">
    <source>
        <dbReference type="SAM" id="MobiDB-lite"/>
    </source>
</evidence>
<feature type="region of interest" description="Disordered" evidence="1">
    <location>
        <begin position="47"/>
        <end position="70"/>
    </location>
</feature>
<dbReference type="EMBL" id="ML121529">
    <property type="protein sequence ID" value="RPB28658.1"/>
    <property type="molecule type" value="Genomic_DNA"/>
</dbReference>
<accession>A0A3N4M3V9</accession>
<evidence type="ECO:0000313" key="3">
    <source>
        <dbReference type="Proteomes" id="UP000267821"/>
    </source>
</evidence>
<protein>
    <submittedName>
        <fullName evidence="2">CHL4-domain-containing protein</fullName>
    </submittedName>
</protein>
<dbReference type="AlphaFoldDB" id="A0A3N4M3V9"/>
<proteinExistence type="predicted"/>
<dbReference type="Pfam" id="PF05238">
    <property type="entry name" value="CENP-N"/>
    <property type="match status" value="1"/>
</dbReference>
<dbReference type="FunCoup" id="A0A3N4M3V9">
    <property type="interactions" value="34"/>
</dbReference>
<feature type="compositionally biased region" description="Acidic residues" evidence="1">
    <location>
        <begin position="302"/>
        <end position="313"/>
    </location>
</feature>
<gene>
    <name evidence="2" type="ORF">L211DRAFT_865192</name>
</gene>
<dbReference type="STRING" id="1051890.A0A3N4M3V9"/>
<dbReference type="InterPro" id="IPR007902">
    <property type="entry name" value="Chl4/mis15/CENP-N"/>
</dbReference>
<dbReference type="GO" id="GO:0034080">
    <property type="term" value="P:CENP-A containing chromatin assembly"/>
    <property type="evidence" value="ECO:0007669"/>
    <property type="project" value="InterPro"/>
</dbReference>
<dbReference type="Gene3D" id="3.10.20.720">
    <property type="match status" value="1"/>
</dbReference>
<dbReference type="InParanoid" id="A0A3N4M3V9"/>